<sequence>MTKTLTDLTATERRELTTALHEAAHAVVGRVMGLTVRRAVIHAPDSLGHAGRCEFAAAPLGKPGEVDLAGTVAELRFERGPRFSAYAVTDRLGVHCDDRDALTASGDPGTLDRTRRVVETTWRPIRELAARLYGYREVSGEQVDAALRLSEYADEAVIQLSAIRSGRWPAARPIVPGGGDQWRLHLH</sequence>
<evidence type="ECO:0000313" key="1">
    <source>
        <dbReference type="EMBL" id="QHN36145.1"/>
    </source>
</evidence>
<dbReference type="SUPFAM" id="SSF140990">
    <property type="entry name" value="FtsH protease domain-like"/>
    <property type="match status" value="1"/>
</dbReference>
<dbReference type="Proteomes" id="UP001059836">
    <property type="component" value="Chromosome"/>
</dbReference>
<protein>
    <recommendedName>
        <fullName evidence="3">Peptidase M41 domain-containing protein</fullName>
    </recommendedName>
</protein>
<organism evidence="1 2">
    <name type="scientific">Gordonia pseudamarae</name>
    <dbReference type="NCBI Taxonomy" id="2831662"/>
    <lineage>
        <taxon>Bacteria</taxon>
        <taxon>Bacillati</taxon>
        <taxon>Actinomycetota</taxon>
        <taxon>Actinomycetes</taxon>
        <taxon>Mycobacteriales</taxon>
        <taxon>Gordoniaceae</taxon>
        <taxon>Gordonia</taxon>
    </lineage>
</organism>
<name>A0ABX6ILS1_9ACTN</name>
<keyword evidence="2" id="KW-1185">Reference proteome</keyword>
<gene>
    <name evidence="1" type="ORF">GII31_15970</name>
</gene>
<dbReference type="InterPro" id="IPR037219">
    <property type="entry name" value="Peptidase_M41-like"/>
</dbReference>
<dbReference type="RefSeq" id="WP_213244405.1">
    <property type="nucleotide sequence ID" value="NZ_CP045806.1"/>
</dbReference>
<accession>A0ABX6ILS1</accession>
<dbReference type="EMBL" id="CP045809">
    <property type="protein sequence ID" value="QHN36145.1"/>
    <property type="molecule type" value="Genomic_DNA"/>
</dbReference>
<evidence type="ECO:0008006" key="3">
    <source>
        <dbReference type="Google" id="ProtNLM"/>
    </source>
</evidence>
<reference evidence="1" key="1">
    <citation type="journal article" date="2021" name="Nat. Microbiol.">
        <title>Cocultivation of an ultrasmall environmental parasitic bacterium with lytic ability against bacteria associated with wastewater foams.</title>
        <authorList>
            <person name="Batinovic S."/>
            <person name="Rose J.J.A."/>
            <person name="Ratcliffe J."/>
            <person name="Seviour R.J."/>
            <person name="Petrovski S."/>
        </authorList>
    </citation>
    <scope>NUCLEOTIDE SEQUENCE</scope>
    <source>
        <strain evidence="1">CON9</strain>
    </source>
</reference>
<evidence type="ECO:0000313" key="2">
    <source>
        <dbReference type="Proteomes" id="UP001059836"/>
    </source>
</evidence>
<proteinExistence type="predicted"/>